<dbReference type="InterPro" id="IPR051790">
    <property type="entry name" value="Cytochrome_c-biogenesis_DsbD"/>
</dbReference>
<evidence type="ECO:0000256" key="6">
    <source>
        <dbReference type="SAM" id="Phobius"/>
    </source>
</evidence>
<comment type="caution">
    <text evidence="8">The sequence shown here is derived from an EMBL/GenBank/DDBJ whole genome shotgun (WGS) entry which is preliminary data.</text>
</comment>
<accession>A0ABU2CKK2</accession>
<dbReference type="PANTHER" id="PTHR31272">
    <property type="entry name" value="CYTOCHROME C-TYPE BIOGENESIS PROTEIN HI_1454-RELATED"/>
    <property type="match status" value="1"/>
</dbReference>
<keyword evidence="9" id="KW-1185">Reference proteome</keyword>
<evidence type="ECO:0000256" key="1">
    <source>
        <dbReference type="ARBA" id="ARBA00004141"/>
    </source>
</evidence>
<comment type="subcellular location">
    <subcellularLocation>
        <location evidence="1">Membrane</location>
        <topology evidence="1">Multi-pass membrane protein</topology>
    </subcellularLocation>
</comment>
<feature type="domain" description="Cytochrome C biogenesis protein transmembrane" evidence="7">
    <location>
        <begin position="7"/>
        <end position="202"/>
    </location>
</feature>
<dbReference type="EMBL" id="JAVDYE010000001">
    <property type="protein sequence ID" value="MDR7381849.1"/>
    <property type="molecule type" value="Genomic_DNA"/>
</dbReference>
<evidence type="ECO:0000259" key="7">
    <source>
        <dbReference type="Pfam" id="PF02683"/>
    </source>
</evidence>
<name>A0ABU2CKK2_9MICO</name>
<evidence type="ECO:0000256" key="4">
    <source>
        <dbReference type="ARBA" id="ARBA00022989"/>
    </source>
</evidence>
<organism evidence="8 9">
    <name type="scientific">Promicromonospora iranensis</name>
    <dbReference type="NCBI Taxonomy" id="1105144"/>
    <lineage>
        <taxon>Bacteria</taxon>
        <taxon>Bacillati</taxon>
        <taxon>Actinomycetota</taxon>
        <taxon>Actinomycetes</taxon>
        <taxon>Micrococcales</taxon>
        <taxon>Promicromonosporaceae</taxon>
        <taxon>Promicromonospora</taxon>
    </lineage>
</organism>
<evidence type="ECO:0000313" key="9">
    <source>
        <dbReference type="Proteomes" id="UP001183585"/>
    </source>
</evidence>
<feature type="transmembrane region" description="Helical" evidence="6">
    <location>
        <begin position="125"/>
        <end position="149"/>
    </location>
</feature>
<evidence type="ECO:0000256" key="5">
    <source>
        <dbReference type="ARBA" id="ARBA00023136"/>
    </source>
</evidence>
<feature type="transmembrane region" description="Helical" evidence="6">
    <location>
        <begin position="255"/>
        <end position="279"/>
    </location>
</feature>
<sequence>MDGLPLGLALAAGMVAVVNPCGFAMLPAYASMLVMGKETPGRAVAIRRALAFALAMTAGFTAVFGAFGLLLTLASSVGVVQRYLPWFTVVLGVVLIGLGAWLLAGRDLPGLRVAGVKRPTLTRSASSMAMFGVAYATASLSCTIAPFLATVVASFRAESVAAGLAVFGAYALGMGLVIVAVSLAVALAQTAVVAWLRKVGQIVPRLGGGLLLVAGVYVAYYGWYDIRVLRDGALDDPVIGAGRNVQRWLVDGVDMLGAGGMAAVVAVLLVLSVALTWWLRHRGRATGGRR</sequence>
<keyword evidence="3 6" id="KW-0812">Transmembrane</keyword>
<feature type="transmembrane region" description="Helical" evidence="6">
    <location>
        <begin position="203"/>
        <end position="223"/>
    </location>
</feature>
<feature type="transmembrane region" description="Helical" evidence="6">
    <location>
        <begin position="6"/>
        <end position="29"/>
    </location>
</feature>
<comment type="similarity">
    <text evidence="2">Belongs to the DsbD family.</text>
</comment>
<protein>
    <submittedName>
        <fullName evidence="8">Cytochrome c biogenesis protein CcdA</fullName>
    </submittedName>
</protein>
<dbReference type="InterPro" id="IPR003834">
    <property type="entry name" value="Cyt_c_assmbl_TM_dom"/>
</dbReference>
<feature type="transmembrane region" description="Helical" evidence="6">
    <location>
        <begin position="50"/>
        <end position="71"/>
    </location>
</feature>
<dbReference type="Proteomes" id="UP001183585">
    <property type="component" value="Unassembled WGS sequence"/>
</dbReference>
<evidence type="ECO:0000256" key="3">
    <source>
        <dbReference type="ARBA" id="ARBA00022692"/>
    </source>
</evidence>
<keyword evidence="4 6" id="KW-1133">Transmembrane helix</keyword>
<evidence type="ECO:0000313" key="8">
    <source>
        <dbReference type="EMBL" id="MDR7381849.1"/>
    </source>
</evidence>
<evidence type="ECO:0000256" key="2">
    <source>
        <dbReference type="ARBA" id="ARBA00006143"/>
    </source>
</evidence>
<proteinExistence type="inferred from homology"/>
<dbReference type="Pfam" id="PF02683">
    <property type="entry name" value="DsbD_TM"/>
    <property type="match status" value="1"/>
</dbReference>
<keyword evidence="5 6" id="KW-0472">Membrane</keyword>
<gene>
    <name evidence="8" type="ORF">J2S48_001364</name>
</gene>
<feature type="transmembrane region" description="Helical" evidence="6">
    <location>
        <begin position="169"/>
        <end position="196"/>
    </location>
</feature>
<feature type="transmembrane region" description="Helical" evidence="6">
    <location>
        <begin position="83"/>
        <end position="104"/>
    </location>
</feature>
<dbReference type="PANTHER" id="PTHR31272:SF4">
    <property type="entry name" value="CYTOCHROME C-TYPE BIOGENESIS PROTEIN HI_1454-RELATED"/>
    <property type="match status" value="1"/>
</dbReference>
<reference evidence="8 9" key="1">
    <citation type="submission" date="2023-07" db="EMBL/GenBank/DDBJ databases">
        <title>Sequencing the genomes of 1000 actinobacteria strains.</title>
        <authorList>
            <person name="Klenk H.-P."/>
        </authorList>
    </citation>
    <scope>NUCLEOTIDE SEQUENCE [LARGE SCALE GENOMIC DNA]</scope>
    <source>
        <strain evidence="8 9">DSM 45554</strain>
    </source>
</reference>
<dbReference type="RefSeq" id="WP_274995637.1">
    <property type="nucleotide sequence ID" value="NZ_JAJQQP010000010.1"/>
</dbReference>